<gene>
    <name evidence="7" type="ORF">Ae201684_010247</name>
</gene>
<comment type="caution">
    <text evidence="7">The sequence shown here is derived from an EMBL/GenBank/DDBJ whole genome shotgun (WGS) entry which is preliminary data.</text>
</comment>
<keyword evidence="2" id="KW-0479">Metal-binding</keyword>
<dbReference type="PROSITE" id="PS50064">
    <property type="entry name" value="ZF_PARP_2"/>
    <property type="match status" value="1"/>
</dbReference>
<dbReference type="EMBL" id="VJMJ01000129">
    <property type="protein sequence ID" value="KAF0732716.1"/>
    <property type="molecule type" value="Genomic_DNA"/>
</dbReference>
<organism evidence="7 8">
    <name type="scientific">Aphanomyces euteiches</name>
    <dbReference type="NCBI Taxonomy" id="100861"/>
    <lineage>
        <taxon>Eukaryota</taxon>
        <taxon>Sar</taxon>
        <taxon>Stramenopiles</taxon>
        <taxon>Oomycota</taxon>
        <taxon>Saprolegniomycetes</taxon>
        <taxon>Saprolegniales</taxon>
        <taxon>Verrucalvaceae</taxon>
        <taxon>Aphanomyces</taxon>
    </lineage>
</organism>
<keyword evidence="5" id="KW-0539">Nucleus</keyword>
<reference evidence="7 8" key="1">
    <citation type="submission" date="2019-07" db="EMBL/GenBank/DDBJ databases">
        <title>Genomics analysis of Aphanomyces spp. identifies a new class of oomycete effector associated with host adaptation.</title>
        <authorList>
            <person name="Gaulin E."/>
        </authorList>
    </citation>
    <scope>NUCLEOTIDE SEQUENCE [LARGE SCALE GENOMIC DNA]</scope>
    <source>
        <strain evidence="7 8">ATCC 201684</strain>
    </source>
</reference>
<proteinExistence type="predicted"/>
<name>A0A6G0WYX7_9STRA</name>
<dbReference type="SMART" id="SM01336">
    <property type="entry name" value="zf-PARP"/>
    <property type="match status" value="1"/>
</dbReference>
<keyword evidence="3" id="KW-0863">Zinc-finger</keyword>
<evidence type="ECO:0000256" key="3">
    <source>
        <dbReference type="ARBA" id="ARBA00022771"/>
    </source>
</evidence>
<dbReference type="InterPro" id="IPR036957">
    <property type="entry name" value="Znf_PARP_sf"/>
</dbReference>
<evidence type="ECO:0000256" key="4">
    <source>
        <dbReference type="ARBA" id="ARBA00022833"/>
    </source>
</evidence>
<evidence type="ECO:0000259" key="6">
    <source>
        <dbReference type="PROSITE" id="PS50064"/>
    </source>
</evidence>
<evidence type="ECO:0000256" key="5">
    <source>
        <dbReference type="ARBA" id="ARBA00023242"/>
    </source>
</evidence>
<evidence type="ECO:0000313" key="8">
    <source>
        <dbReference type="Proteomes" id="UP000481153"/>
    </source>
</evidence>
<sequence length="119" mass="13445">MTVPTAWSQCKEAIMQVAHTSTTTCQACETKIASGQLRLGVMYLHADGFMLVEWIHLACQPWRVTTFESISFVERGCWNRDQVHRIQQWLAKAQTMLDVSSTKDILELEAMSAAPIESN</sequence>
<protein>
    <recommendedName>
        <fullName evidence="6">PARP-type domain-containing protein</fullName>
    </recommendedName>
</protein>
<feature type="domain" description="PARP-type" evidence="6">
    <location>
        <begin position="15"/>
        <end position="59"/>
    </location>
</feature>
<dbReference type="GO" id="GO:0005634">
    <property type="term" value="C:nucleus"/>
    <property type="evidence" value="ECO:0007669"/>
    <property type="project" value="UniProtKB-SubCell"/>
</dbReference>
<dbReference type="GO" id="GO:0008270">
    <property type="term" value="F:zinc ion binding"/>
    <property type="evidence" value="ECO:0007669"/>
    <property type="project" value="UniProtKB-KW"/>
</dbReference>
<dbReference type="Proteomes" id="UP000481153">
    <property type="component" value="Unassembled WGS sequence"/>
</dbReference>
<dbReference type="GO" id="GO:0003677">
    <property type="term" value="F:DNA binding"/>
    <property type="evidence" value="ECO:0007669"/>
    <property type="project" value="InterPro"/>
</dbReference>
<evidence type="ECO:0000313" key="7">
    <source>
        <dbReference type="EMBL" id="KAF0732716.1"/>
    </source>
</evidence>
<keyword evidence="8" id="KW-1185">Reference proteome</keyword>
<evidence type="ECO:0000256" key="1">
    <source>
        <dbReference type="ARBA" id="ARBA00004123"/>
    </source>
</evidence>
<dbReference type="AlphaFoldDB" id="A0A6G0WYX7"/>
<dbReference type="Gene3D" id="3.30.1740.10">
    <property type="entry name" value="Zinc finger, PARP-type"/>
    <property type="match status" value="1"/>
</dbReference>
<dbReference type="SUPFAM" id="SSF57716">
    <property type="entry name" value="Glucocorticoid receptor-like (DNA-binding domain)"/>
    <property type="match status" value="1"/>
</dbReference>
<evidence type="ECO:0000256" key="2">
    <source>
        <dbReference type="ARBA" id="ARBA00022723"/>
    </source>
</evidence>
<dbReference type="InterPro" id="IPR001510">
    <property type="entry name" value="Znf_PARP"/>
</dbReference>
<accession>A0A6G0WYX7</accession>
<keyword evidence="4" id="KW-0862">Zinc</keyword>
<comment type="subcellular location">
    <subcellularLocation>
        <location evidence="1">Nucleus</location>
    </subcellularLocation>
</comment>